<protein>
    <submittedName>
        <fullName evidence="1">Uncharacterized protein</fullName>
    </submittedName>
</protein>
<name>A0A9P0LJE4_ACAOB</name>
<dbReference type="EMBL" id="CAKOFQ010007173">
    <property type="protein sequence ID" value="CAH1993477.1"/>
    <property type="molecule type" value="Genomic_DNA"/>
</dbReference>
<dbReference type="Proteomes" id="UP001152888">
    <property type="component" value="Unassembled WGS sequence"/>
</dbReference>
<sequence length="94" mass="11485">MSYCNLIKKKRWWQTDLFIGRDSVAALRVCKLKQDWYKTSYKTFANFQNNFKCKWVLVMFDLTRHFFFSFELVFKAGLQEYNTNSGFIIIWKLE</sequence>
<proteinExistence type="predicted"/>
<keyword evidence="2" id="KW-1185">Reference proteome</keyword>
<dbReference type="AlphaFoldDB" id="A0A9P0LJE4"/>
<gene>
    <name evidence="1" type="ORF">ACAOBT_LOCUS21528</name>
</gene>
<comment type="caution">
    <text evidence="1">The sequence shown here is derived from an EMBL/GenBank/DDBJ whole genome shotgun (WGS) entry which is preliminary data.</text>
</comment>
<organism evidence="1 2">
    <name type="scientific">Acanthoscelides obtectus</name>
    <name type="common">Bean weevil</name>
    <name type="synonym">Bruchus obtectus</name>
    <dbReference type="NCBI Taxonomy" id="200917"/>
    <lineage>
        <taxon>Eukaryota</taxon>
        <taxon>Metazoa</taxon>
        <taxon>Ecdysozoa</taxon>
        <taxon>Arthropoda</taxon>
        <taxon>Hexapoda</taxon>
        <taxon>Insecta</taxon>
        <taxon>Pterygota</taxon>
        <taxon>Neoptera</taxon>
        <taxon>Endopterygota</taxon>
        <taxon>Coleoptera</taxon>
        <taxon>Polyphaga</taxon>
        <taxon>Cucujiformia</taxon>
        <taxon>Chrysomeloidea</taxon>
        <taxon>Chrysomelidae</taxon>
        <taxon>Bruchinae</taxon>
        <taxon>Bruchini</taxon>
        <taxon>Acanthoscelides</taxon>
    </lineage>
</organism>
<evidence type="ECO:0000313" key="2">
    <source>
        <dbReference type="Proteomes" id="UP001152888"/>
    </source>
</evidence>
<evidence type="ECO:0000313" key="1">
    <source>
        <dbReference type="EMBL" id="CAH1993477.1"/>
    </source>
</evidence>
<reference evidence="1" key="1">
    <citation type="submission" date="2022-03" db="EMBL/GenBank/DDBJ databases">
        <authorList>
            <person name="Sayadi A."/>
        </authorList>
    </citation>
    <scope>NUCLEOTIDE SEQUENCE</scope>
</reference>
<accession>A0A9P0LJE4</accession>